<keyword evidence="2" id="KW-1185">Reference proteome</keyword>
<evidence type="ECO:0000313" key="2">
    <source>
        <dbReference type="Proteomes" id="UP000054359"/>
    </source>
</evidence>
<feature type="non-terminal residue" evidence="1">
    <location>
        <position position="34"/>
    </location>
</feature>
<dbReference type="EMBL" id="KK121420">
    <property type="protein sequence ID" value="KFM80453.1"/>
    <property type="molecule type" value="Genomic_DNA"/>
</dbReference>
<evidence type="ECO:0000313" key="1">
    <source>
        <dbReference type="EMBL" id="KFM80453.1"/>
    </source>
</evidence>
<gene>
    <name evidence="1" type="ORF">X975_15713</name>
</gene>
<dbReference type="Proteomes" id="UP000054359">
    <property type="component" value="Unassembled WGS sequence"/>
</dbReference>
<name>A0A087USW4_STEMI</name>
<proteinExistence type="predicted"/>
<protein>
    <submittedName>
        <fullName evidence="1">Uncharacterized protein</fullName>
    </submittedName>
</protein>
<reference evidence="1 2" key="1">
    <citation type="submission" date="2013-11" db="EMBL/GenBank/DDBJ databases">
        <title>Genome sequencing of Stegodyphus mimosarum.</title>
        <authorList>
            <person name="Bechsgaard J."/>
        </authorList>
    </citation>
    <scope>NUCLEOTIDE SEQUENCE [LARGE SCALE GENOMIC DNA]</scope>
</reference>
<dbReference type="AlphaFoldDB" id="A0A087USW4"/>
<accession>A0A087USW4</accession>
<sequence>MRYCTNFCNCCRSNCSNVSEIGTRSLTLSAFRIL</sequence>
<organism evidence="1 2">
    <name type="scientific">Stegodyphus mimosarum</name>
    <name type="common">African social velvet spider</name>
    <dbReference type="NCBI Taxonomy" id="407821"/>
    <lineage>
        <taxon>Eukaryota</taxon>
        <taxon>Metazoa</taxon>
        <taxon>Ecdysozoa</taxon>
        <taxon>Arthropoda</taxon>
        <taxon>Chelicerata</taxon>
        <taxon>Arachnida</taxon>
        <taxon>Araneae</taxon>
        <taxon>Araneomorphae</taxon>
        <taxon>Entelegynae</taxon>
        <taxon>Eresoidea</taxon>
        <taxon>Eresidae</taxon>
        <taxon>Stegodyphus</taxon>
    </lineage>
</organism>